<evidence type="ECO:0000313" key="1">
    <source>
        <dbReference type="EMBL" id="JAH88284.1"/>
    </source>
</evidence>
<proteinExistence type="predicted"/>
<dbReference type="EMBL" id="GBXM01020293">
    <property type="protein sequence ID" value="JAH88284.1"/>
    <property type="molecule type" value="Transcribed_RNA"/>
</dbReference>
<sequence>MARWRRLSSAACQIQQ</sequence>
<name>A0A0E9WD30_ANGAN</name>
<dbReference type="AlphaFoldDB" id="A0A0E9WD30"/>
<reference evidence="1" key="2">
    <citation type="journal article" date="2015" name="Fish Shellfish Immunol.">
        <title>Early steps in the European eel (Anguilla anguilla)-Vibrio vulnificus interaction in the gills: Role of the RtxA13 toxin.</title>
        <authorList>
            <person name="Callol A."/>
            <person name="Pajuelo D."/>
            <person name="Ebbesson L."/>
            <person name="Teles M."/>
            <person name="MacKenzie S."/>
            <person name="Amaro C."/>
        </authorList>
    </citation>
    <scope>NUCLEOTIDE SEQUENCE</scope>
</reference>
<organism evidence="1">
    <name type="scientific">Anguilla anguilla</name>
    <name type="common">European freshwater eel</name>
    <name type="synonym">Muraena anguilla</name>
    <dbReference type="NCBI Taxonomy" id="7936"/>
    <lineage>
        <taxon>Eukaryota</taxon>
        <taxon>Metazoa</taxon>
        <taxon>Chordata</taxon>
        <taxon>Craniata</taxon>
        <taxon>Vertebrata</taxon>
        <taxon>Euteleostomi</taxon>
        <taxon>Actinopterygii</taxon>
        <taxon>Neopterygii</taxon>
        <taxon>Teleostei</taxon>
        <taxon>Anguilliformes</taxon>
        <taxon>Anguillidae</taxon>
        <taxon>Anguilla</taxon>
    </lineage>
</organism>
<reference evidence="1" key="1">
    <citation type="submission" date="2014-11" db="EMBL/GenBank/DDBJ databases">
        <authorList>
            <person name="Amaro Gonzalez C."/>
        </authorList>
    </citation>
    <scope>NUCLEOTIDE SEQUENCE</scope>
</reference>
<accession>A0A0E9WD30</accession>
<protein>
    <submittedName>
        <fullName evidence="1">Uncharacterized protein</fullName>
    </submittedName>
</protein>